<dbReference type="InterPro" id="IPR017871">
    <property type="entry name" value="ABC_transporter-like_CS"/>
</dbReference>
<reference evidence="5 6" key="1">
    <citation type="submission" date="2020-08" db="EMBL/GenBank/DDBJ databases">
        <title>Genomic Encyclopedia of Archaeal and Bacterial Type Strains, Phase II (KMG-II): from individual species to whole genera.</title>
        <authorList>
            <person name="Goeker M."/>
        </authorList>
    </citation>
    <scope>NUCLEOTIDE SEQUENCE [LARGE SCALE GENOMIC DNA]</scope>
    <source>
        <strain evidence="5 6">DSM 43850</strain>
    </source>
</reference>
<evidence type="ECO:0000256" key="3">
    <source>
        <dbReference type="ARBA" id="ARBA00022840"/>
    </source>
</evidence>
<name>A0ABR6BNI8_9PSEU</name>
<gene>
    <name evidence="5" type="ORF">BC739_005671</name>
</gene>
<dbReference type="InterPro" id="IPR051782">
    <property type="entry name" value="ABC_Transporter_VariousFunc"/>
</dbReference>
<dbReference type="SMART" id="SM00382">
    <property type="entry name" value="AAA"/>
    <property type="match status" value="1"/>
</dbReference>
<evidence type="ECO:0000313" key="5">
    <source>
        <dbReference type="EMBL" id="MBA8928454.1"/>
    </source>
</evidence>
<dbReference type="InterPro" id="IPR027417">
    <property type="entry name" value="P-loop_NTPase"/>
</dbReference>
<keyword evidence="2" id="KW-0547">Nucleotide-binding</keyword>
<dbReference type="PANTHER" id="PTHR42939">
    <property type="entry name" value="ABC TRANSPORTER ATP-BINDING PROTEIN ALBC-RELATED"/>
    <property type="match status" value="1"/>
</dbReference>
<dbReference type="PROSITE" id="PS00211">
    <property type="entry name" value="ABC_TRANSPORTER_1"/>
    <property type="match status" value="1"/>
</dbReference>
<sequence>MSLITVSGLVQRYGRGPEVLRGIDLELPPGRLTVLLGENGCGKSTLLRVVAGIVSPTRGTVRGRPRSVAFLPERFPDQLRLSPRAYLRHFARMRGAPHGGQEQVLGRLGFVGDLDAPASELSKGNAQKLGIATALLVRGSLLVLDEPWAGLDVAARAVLGELVTEAVADGATALVTDHTGLAAALPGAHVLRMREGLLWPEDGADLVELLVRCTPEAADRVGRLPGVHAVRPVTP</sequence>
<evidence type="ECO:0000313" key="6">
    <source>
        <dbReference type="Proteomes" id="UP000517916"/>
    </source>
</evidence>
<keyword evidence="1" id="KW-0813">Transport</keyword>
<dbReference type="PROSITE" id="PS50893">
    <property type="entry name" value="ABC_TRANSPORTER_2"/>
    <property type="match status" value="1"/>
</dbReference>
<evidence type="ECO:0000256" key="2">
    <source>
        <dbReference type="ARBA" id="ARBA00022741"/>
    </source>
</evidence>
<accession>A0ABR6BNI8</accession>
<dbReference type="Pfam" id="PF00005">
    <property type="entry name" value="ABC_tran"/>
    <property type="match status" value="1"/>
</dbReference>
<dbReference type="RefSeq" id="WP_182838901.1">
    <property type="nucleotide sequence ID" value="NZ_BAAABQ010000073.1"/>
</dbReference>
<evidence type="ECO:0000256" key="1">
    <source>
        <dbReference type="ARBA" id="ARBA00022448"/>
    </source>
</evidence>
<dbReference type="InterPro" id="IPR003593">
    <property type="entry name" value="AAA+_ATPase"/>
</dbReference>
<organism evidence="5 6">
    <name type="scientific">Kutzneria viridogrisea</name>
    <dbReference type="NCBI Taxonomy" id="47990"/>
    <lineage>
        <taxon>Bacteria</taxon>
        <taxon>Bacillati</taxon>
        <taxon>Actinomycetota</taxon>
        <taxon>Actinomycetes</taxon>
        <taxon>Pseudonocardiales</taxon>
        <taxon>Pseudonocardiaceae</taxon>
        <taxon>Kutzneria</taxon>
    </lineage>
</organism>
<dbReference type="InterPro" id="IPR003439">
    <property type="entry name" value="ABC_transporter-like_ATP-bd"/>
</dbReference>
<feature type="domain" description="ABC transporter" evidence="4">
    <location>
        <begin position="4"/>
        <end position="220"/>
    </location>
</feature>
<dbReference type="Proteomes" id="UP000517916">
    <property type="component" value="Unassembled WGS sequence"/>
</dbReference>
<protein>
    <submittedName>
        <fullName evidence="5">ABC-type multidrug transport system ATPase subunit</fullName>
    </submittedName>
</protein>
<proteinExistence type="predicted"/>
<dbReference type="Gene3D" id="3.40.50.300">
    <property type="entry name" value="P-loop containing nucleotide triphosphate hydrolases"/>
    <property type="match status" value="1"/>
</dbReference>
<dbReference type="EMBL" id="JACJID010000004">
    <property type="protein sequence ID" value="MBA8928454.1"/>
    <property type="molecule type" value="Genomic_DNA"/>
</dbReference>
<keyword evidence="3" id="KW-0067">ATP-binding</keyword>
<keyword evidence="6" id="KW-1185">Reference proteome</keyword>
<dbReference type="PANTHER" id="PTHR42939:SF1">
    <property type="entry name" value="ABC TRANSPORTER ATP-BINDING PROTEIN ALBC-RELATED"/>
    <property type="match status" value="1"/>
</dbReference>
<comment type="caution">
    <text evidence="5">The sequence shown here is derived from an EMBL/GenBank/DDBJ whole genome shotgun (WGS) entry which is preliminary data.</text>
</comment>
<dbReference type="SUPFAM" id="SSF52540">
    <property type="entry name" value="P-loop containing nucleoside triphosphate hydrolases"/>
    <property type="match status" value="1"/>
</dbReference>
<evidence type="ECO:0000259" key="4">
    <source>
        <dbReference type="PROSITE" id="PS50893"/>
    </source>
</evidence>